<keyword evidence="4" id="KW-1185">Reference proteome</keyword>
<sequence>MPVLWFGTHNVLSSVKIAQTTVKPTEGPAQLELGSSLSGLPNQNKCLSLPPLAVLLPYLDDYFTNFNAIVPLFDKKSFMGMINQSGVPECDDTSIIALVNVVLALTYRHRATTRPPIPCFDTAACITNAQAAINSPSNSRHGLCNLQVLLGLAILEQGIPHQSRSPPTTSYIASAIKLAHGLGLHQSETNALLDPEESCQRVRVFWIAYIFDRDINIRKHEPPLQQERDHDIPIPCAGPGDSLVRFTSASGMEVQVDFLQLRIHLAYVQNTIYEQMYSVYASSQTVGEREHNIAKIHAMLGAWMAAVPPELHPDRLAGASPQCWVRQLVALYFAYFACFQHTHRVGSYDAEWVTRLVNYSHHATDPGSDERVSTTGPGLAVPTTFSEPSAKWGELVSTARQCGLLFRLVDPDDNALIWTTSCTYLSAALVLIANTMTVSTRGAIEDGYDGHDSDAQLVAEVVAFLKRAAVEVPDLQAMHAALAELSCRARSVHIRSTWSRPGPKPASVAWLEGQARRTAQHSALALVEAFTSSDVKPLATRLRHSREVAGHRQRLEYLP</sequence>
<dbReference type="AlphaFoldDB" id="A0AA39ZRH3"/>
<dbReference type="EMBL" id="JAUKUA010000009">
    <property type="protein sequence ID" value="KAK0702159.1"/>
    <property type="molecule type" value="Genomic_DNA"/>
</dbReference>
<evidence type="ECO:0000313" key="4">
    <source>
        <dbReference type="Proteomes" id="UP001172102"/>
    </source>
</evidence>
<evidence type="ECO:0000256" key="1">
    <source>
        <dbReference type="ARBA" id="ARBA00023242"/>
    </source>
</evidence>
<dbReference type="PANTHER" id="PTHR46910">
    <property type="entry name" value="TRANSCRIPTION FACTOR PDR1"/>
    <property type="match status" value="1"/>
</dbReference>
<dbReference type="GO" id="GO:0006351">
    <property type="term" value="P:DNA-templated transcription"/>
    <property type="evidence" value="ECO:0007669"/>
    <property type="project" value="InterPro"/>
</dbReference>
<gene>
    <name evidence="3" type="ORF">B0H67DRAFT_392951</name>
</gene>
<dbReference type="GO" id="GO:0008270">
    <property type="term" value="F:zinc ion binding"/>
    <property type="evidence" value="ECO:0007669"/>
    <property type="project" value="InterPro"/>
</dbReference>
<keyword evidence="1" id="KW-0539">Nucleus</keyword>
<dbReference type="GO" id="GO:0003677">
    <property type="term" value="F:DNA binding"/>
    <property type="evidence" value="ECO:0007669"/>
    <property type="project" value="InterPro"/>
</dbReference>
<feature type="domain" description="Xylanolytic transcriptional activator regulatory" evidence="2">
    <location>
        <begin position="168"/>
        <end position="241"/>
    </location>
</feature>
<dbReference type="GO" id="GO:0003700">
    <property type="term" value="F:DNA-binding transcription factor activity"/>
    <property type="evidence" value="ECO:0007669"/>
    <property type="project" value="InterPro"/>
</dbReference>
<dbReference type="PANTHER" id="PTHR46910:SF25">
    <property type="entry name" value="ABC-TRANSPORTER-REGULATING TRANSCRIPTION FACTOR"/>
    <property type="match status" value="1"/>
</dbReference>
<dbReference type="InterPro" id="IPR007219">
    <property type="entry name" value="XnlR_reg_dom"/>
</dbReference>
<reference evidence="3" key="1">
    <citation type="submission" date="2023-06" db="EMBL/GenBank/DDBJ databases">
        <title>Genome-scale phylogeny and comparative genomics of the fungal order Sordariales.</title>
        <authorList>
            <consortium name="Lawrence Berkeley National Laboratory"/>
            <person name="Hensen N."/>
            <person name="Bonometti L."/>
            <person name="Westerberg I."/>
            <person name="Brannstrom I.O."/>
            <person name="Guillou S."/>
            <person name="Cros-Aarteil S."/>
            <person name="Calhoun S."/>
            <person name="Haridas S."/>
            <person name="Kuo A."/>
            <person name="Mondo S."/>
            <person name="Pangilinan J."/>
            <person name="Riley R."/>
            <person name="Labutti K."/>
            <person name="Andreopoulos B."/>
            <person name="Lipzen A."/>
            <person name="Chen C."/>
            <person name="Yanf M."/>
            <person name="Daum C."/>
            <person name="Ng V."/>
            <person name="Clum A."/>
            <person name="Steindorff A."/>
            <person name="Ohm R."/>
            <person name="Martin F."/>
            <person name="Silar P."/>
            <person name="Natvig D."/>
            <person name="Lalanne C."/>
            <person name="Gautier V."/>
            <person name="Ament-Velasquez S.L."/>
            <person name="Kruys A."/>
            <person name="Hutchinson M.I."/>
            <person name="Powell A.J."/>
            <person name="Barry K."/>
            <person name="Miller A.N."/>
            <person name="Grigoriev I.V."/>
            <person name="Debuchy R."/>
            <person name="Gladieux P."/>
            <person name="Thoren M.H."/>
            <person name="Johannesson H."/>
        </authorList>
    </citation>
    <scope>NUCLEOTIDE SEQUENCE</scope>
    <source>
        <strain evidence="3">SMH4607-1</strain>
    </source>
</reference>
<protein>
    <submittedName>
        <fullName evidence="3">Fungal-specific transcription factor domain-containing protein</fullName>
    </submittedName>
</protein>
<dbReference type="CDD" id="cd12148">
    <property type="entry name" value="fungal_TF_MHR"/>
    <property type="match status" value="1"/>
</dbReference>
<dbReference type="Pfam" id="PF04082">
    <property type="entry name" value="Fungal_trans"/>
    <property type="match status" value="1"/>
</dbReference>
<dbReference type="SMART" id="SM00906">
    <property type="entry name" value="Fungal_trans"/>
    <property type="match status" value="1"/>
</dbReference>
<dbReference type="Proteomes" id="UP001172102">
    <property type="component" value="Unassembled WGS sequence"/>
</dbReference>
<organism evidence="3 4">
    <name type="scientific">Lasiosphaeris hirsuta</name>
    <dbReference type="NCBI Taxonomy" id="260670"/>
    <lineage>
        <taxon>Eukaryota</taxon>
        <taxon>Fungi</taxon>
        <taxon>Dikarya</taxon>
        <taxon>Ascomycota</taxon>
        <taxon>Pezizomycotina</taxon>
        <taxon>Sordariomycetes</taxon>
        <taxon>Sordariomycetidae</taxon>
        <taxon>Sordariales</taxon>
        <taxon>Lasiosphaeriaceae</taxon>
        <taxon>Lasiosphaeris</taxon>
    </lineage>
</organism>
<accession>A0AA39ZRH3</accession>
<evidence type="ECO:0000259" key="2">
    <source>
        <dbReference type="SMART" id="SM00906"/>
    </source>
</evidence>
<name>A0AA39ZRH3_9PEZI</name>
<dbReference type="InterPro" id="IPR050987">
    <property type="entry name" value="AtrR-like"/>
</dbReference>
<proteinExistence type="predicted"/>
<comment type="caution">
    <text evidence="3">The sequence shown here is derived from an EMBL/GenBank/DDBJ whole genome shotgun (WGS) entry which is preliminary data.</text>
</comment>
<evidence type="ECO:0000313" key="3">
    <source>
        <dbReference type="EMBL" id="KAK0702159.1"/>
    </source>
</evidence>